<accession>A0A9P5H043</accession>
<dbReference type="AlphaFoldDB" id="A0A9P5H043"/>
<proteinExistence type="predicted"/>
<dbReference type="NCBIfam" id="NF001664">
    <property type="entry name" value="PRK00431.1-6"/>
    <property type="match status" value="1"/>
</dbReference>
<dbReference type="PANTHER" id="PTHR11106:SF27">
    <property type="entry name" value="MACRO DOMAIN-CONTAINING PROTEIN"/>
    <property type="match status" value="1"/>
</dbReference>
<dbReference type="Pfam" id="PF01661">
    <property type="entry name" value="Macro"/>
    <property type="match status" value="1"/>
</dbReference>
<gene>
    <name evidence="2" type="ORF">G7Z17_g9602</name>
</gene>
<name>A0A9P5H043_9HYPO</name>
<dbReference type="OrthoDB" id="6077599at2759"/>
<evidence type="ECO:0000313" key="3">
    <source>
        <dbReference type="Proteomes" id="UP000722485"/>
    </source>
</evidence>
<dbReference type="Proteomes" id="UP000722485">
    <property type="component" value="Unassembled WGS sequence"/>
</dbReference>
<dbReference type="SMART" id="SM00506">
    <property type="entry name" value="A1pp"/>
    <property type="match status" value="1"/>
</dbReference>
<protein>
    <recommendedName>
        <fullName evidence="1">Macro domain-containing protein</fullName>
    </recommendedName>
</protein>
<dbReference type="EMBL" id="JAANBB010000280">
    <property type="protein sequence ID" value="KAF7544889.1"/>
    <property type="molecule type" value="Genomic_DNA"/>
</dbReference>
<dbReference type="PANTHER" id="PTHR11106">
    <property type="entry name" value="GANGLIOSIDE INDUCED DIFFERENTIATION ASSOCIATED PROTEIN 2-RELATED"/>
    <property type="match status" value="1"/>
</dbReference>
<sequence length="213" mass="22922">MTARGLPQIPTLTDLYQKSLLKAASPSSIPTGYLANSTINDHVGLIRGDITRLRLDAIVNAANSSLLGGGGVDGAIHRAAGTQLVKECATLGGCPTGEARITHGYDLPAKRVIHTVGPKYFYDEGPESLLRRCYQNSLELAVREGVRTIAFSAISTGVYGYPSLDAAEVACETVRRFLDGDDGDKLVRVVFVTYEQKDVDAYNALLPKYFPSE</sequence>
<dbReference type="PROSITE" id="PS51154">
    <property type="entry name" value="MACRO"/>
    <property type="match status" value="1"/>
</dbReference>
<feature type="domain" description="Macro" evidence="1">
    <location>
        <begin position="30"/>
        <end position="210"/>
    </location>
</feature>
<dbReference type="SUPFAM" id="SSF52949">
    <property type="entry name" value="Macro domain-like"/>
    <property type="match status" value="1"/>
</dbReference>
<keyword evidence="3" id="KW-1185">Reference proteome</keyword>
<evidence type="ECO:0000313" key="2">
    <source>
        <dbReference type="EMBL" id="KAF7544889.1"/>
    </source>
</evidence>
<dbReference type="InterPro" id="IPR043472">
    <property type="entry name" value="Macro_dom-like"/>
</dbReference>
<evidence type="ECO:0000259" key="1">
    <source>
        <dbReference type="PROSITE" id="PS51154"/>
    </source>
</evidence>
<reference evidence="2" key="1">
    <citation type="submission" date="2020-03" db="EMBL/GenBank/DDBJ databases">
        <title>Draft Genome Sequence of Cylindrodendrum hubeiense.</title>
        <authorList>
            <person name="Buettner E."/>
            <person name="Kellner H."/>
        </authorList>
    </citation>
    <scope>NUCLEOTIDE SEQUENCE</scope>
    <source>
        <strain evidence="2">IHI 201604</strain>
    </source>
</reference>
<dbReference type="CDD" id="cd02908">
    <property type="entry name" value="Macro_OAADPr_deacetylase"/>
    <property type="match status" value="1"/>
</dbReference>
<comment type="caution">
    <text evidence="2">The sequence shown here is derived from an EMBL/GenBank/DDBJ whole genome shotgun (WGS) entry which is preliminary data.</text>
</comment>
<dbReference type="InterPro" id="IPR002589">
    <property type="entry name" value="Macro_dom"/>
</dbReference>
<dbReference type="Gene3D" id="3.40.220.10">
    <property type="entry name" value="Leucine Aminopeptidase, subunit E, domain 1"/>
    <property type="match status" value="1"/>
</dbReference>
<organism evidence="2 3">
    <name type="scientific">Cylindrodendrum hubeiense</name>
    <dbReference type="NCBI Taxonomy" id="595255"/>
    <lineage>
        <taxon>Eukaryota</taxon>
        <taxon>Fungi</taxon>
        <taxon>Dikarya</taxon>
        <taxon>Ascomycota</taxon>
        <taxon>Pezizomycotina</taxon>
        <taxon>Sordariomycetes</taxon>
        <taxon>Hypocreomycetidae</taxon>
        <taxon>Hypocreales</taxon>
        <taxon>Nectriaceae</taxon>
        <taxon>Cylindrodendrum</taxon>
    </lineage>
</organism>